<comment type="caution">
    <text evidence="1">The sequence shown here is derived from an EMBL/GenBank/DDBJ whole genome shotgun (WGS) entry which is preliminary data.</text>
</comment>
<evidence type="ECO:0000313" key="2">
    <source>
        <dbReference type="Proteomes" id="UP000570361"/>
    </source>
</evidence>
<dbReference type="RefSeq" id="WP_183601513.1">
    <property type="nucleotide sequence ID" value="NZ_JACHXK010000008.1"/>
</dbReference>
<accession>A0A7W5B0H0</accession>
<dbReference type="Proteomes" id="UP000570361">
    <property type="component" value="Unassembled WGS sequence"/>
</dbReference>
<dbReference type="AlphaFoldDB" id="A0A7W5B0H0"/>
<sequence>MGLSRMKVSRAKMIEAITIMHKSNITMAEVIFKAVATKGFAHMSDEEIEKLYLYCMSSRVH</sequence>
<organism evidence="1 2">
    <name type="scientific">Paenibacillus phyllosphaerae</name>
    <dbReference type="NCBI Taxonomy" id="274593"/>
    <lineage>
        <taxon>Bacteria</taxon>
        <taxon>Bacillati</taxon>
        <taxon>Bacillota</taxon>
        <taxon>Bacilli</taxon>
        <taxon>Bacillales</taxon>
        <taxon>Paenibacillaceae</taxon>
        <taxon>Paenibacillus</taxon>
    </lineage>
</organism>
<reference evidence="1 2" key="1">
    <citation type="submission" date="2020-08" db="EMBL/GenBank/DDBJ databases">
        <title>Genomic Encyclopedia of Type Strains, Phase III (KMG-III): the genomes of soil and plant-associated and newly described type strains.</title>
        <authorList>
            <person name="Whitman W."/>
        </authorList>
    </citation>
    <scope>NUCLEOTIDE SEQUENCE [LARGE SCALE GENOMIC DNA]</scope>
    <source>
        <strain evidence="1 2">CECT 5862</strain>
    </source>
</reference>
<evidence type="ECO:0000313" key="1">
    <source>
        <dbReference type="EMBL" id="MBB3111646.1"/>
    </source>
</evidence>
<proteinExistence type="predicted"/>
<protein>
    <submittedName>
        <fullName evidence="1">Uncharacterized protein</fullName>
    </submittedName>
</protein>
<dbReference type="EMBL" id="JACHXK010000008">
    <property type="protein sequence ID" value="MBB3111646.1"/>
    <property type="molecule type" value="Genomic_DNA"/>
</dbReference>
<keyword evidence="2" id="KW-1185">Reference proteome</keyword>
<name>A0A7W5B0H0_9BACL</name>
<gene>
    <name evidence="1" type="ORF">FHS18_003714</name>
</gene>